<accession>B9EYZ6</accession>
<reference evidence="2" key="2">
    <citation type="submission" date="2008-12" db="EMBL/GenBank/DDBJ databases">
        <title>Improved gene annotation of the rice (Oryza sativa) genomes.</title>
        <authorList>
            <person name="Wang J."/>
            <person name="Li R."/>
            <person name="Fan W."/>
            <person name="Huang Q."/>
            <person name="Zhang J."/>
            <person name="Zhou Y."/>
            <person name="Hu Y."/>
            <person name="Zi S."/>
            <person name="Li J."/>
            <person name="Ni P."/>
            <person name="Zheng H."/>
            <person name="Zhang Y."/>
            <person name="Zhao M."/>
            <person name="Hao Q."/>
            <person name="McDermott J."/>
            <person name="Samudrala R."/>
            <person name="Kristiansen K."/>
            <person name="Wong G.K.-S."/>
        </authorList>
    </citation>
    <scope>NUCLEOTIDE SEQUENCE</scope>
</reference>
<gene>
    <name evidence="2" type="ORF">OsJ_03120</name>
</gene>
<reference evidence="2" key="1">
    <citation type="journal article" date="2005" name="PLoS Biol.">
        <title>The genomes of Oryza sativa: a history of duplications.</title>
        <authorList>
            <person name="Yu J."/>
            <person name="Wang J."/>
            <person name="Lin W."/>
            <person name="Li S."/>
            <person name="Li H."/>
            <person name="Zhou J."/>
            <person name="Ni P."/>
            <person name="Dong W."/>
            <person name="Hu S."/>
            <person name="Zeng C."/>
            <person name="Zhang J."/>
            <person name="Zhang Y."/>
            <person name="Li R."/>
            <person name="Xu Z."/>
            <person name="Li S."/>
            <person name="Li X."/>
            <person name="Zheng H."/>
            <person name="Cong L."/>
            <person name="Lin L."/>
            <person name="Yin J."/>
            <person name="Geng J."/>
            <person name="Li G."/>
            <person name="Shi J."/>
            <person name="Liu J."/>
            <person name="Lv H."/>
            <person name="Li J."/>
            <person name="Wang J."/>
            <person name="Deng Y."/>
            <person name="Ran L."/>
            <person name="Shi X."/>
            <person name="Wang X."/>
            <person name="Wu Q."/>
            <person name="Li C."/>
            <person name="Ren X."/>
            <person name="Wang J."/>
            <person name="Wang X."/>
            <person name="Li D."/>
            <person name="Liu D."/>
            <person name="Zhang X."/>
            <person name="Ji Z."/>
            <person name="Zhao W."/>
            <person name="Sun Y."/>
            <person name="Zhang Z."/>
            <person name="Bao J."/>
            <person name="Han Y."/>
            <person name="Dong L."/>
            <person name="Ji J."/>
            <person name="Chen P."/>
            <person name="Wu S."/>
            <person name="Liu J."/>
            <person name="Xiao Y."/>
            <person name="Bu D."/>
            <person name="Tan J."/>
            <person name="Yang L."/>
            <person name="Ye C."/>
            <person name="Zhang J."/>
            <person name="Xu J."/>
            <person name="Zhou Y."/>
            <person name="Yu Y."/>
            <person name="Zhang B."/>
            <person name="Zhuang S."/>
            <person name="Wei H."/>
            <person name="Liu B."/>
            <person name="Lei M."/>
            <person name="Yu H."/>
            <person name="Li Y."/>
            <person name="Xu H."/>
            <person name="Wei S."/>
            <person name="He X."/>
            <person name="Fang L."/>
            <person name="Zhang Z."/>
            <person name="Zhang Y."/>
            <person name="Huang X."/>
            <person name="Su Z."/>
            <person name="Tong W."/>
            <person name="Li J."/>
            <person name="Tong Z."/>
            <person name="Li S."/>
            <person name="Ye J."/>
            <person name="Wang L."/>
            <person name="Fang L."/>
            <person name="Lei T."/>
            <person name="Chen C."/>
            <person name="Chen H."/>
            <person name="Xu Z."/>
            <person name="Li H."/>
            <person name="Huang H."/>
            <person name="Zhang F."/>
            <person name="Xu H."/>
            <person name="Li N."/>
            <person name="Zhao C."/>
            <person name="Li S."/>
            <person name="Dong L."/>
            <person name="Huang Y."/>
            <person name="Li L."/>
            <person name="Xi Y."/>
            <person name="Qi Q."/>
            <person name="Li W."/>
            <person name="Zhang B."/>
            <person name="Hu W."/>
            <person name="Zhang Y."/>
            <person name="Tian X."/>
            <person name="Jiao Y."/>
            <person name="Liang X."/>
            <person name="Jin J."/>
            <person name="Gao L."/>
            <person name="Zheng W."/>
            <person name="Hao B."/>
            <person name="Liu S."/>
            <person name="Wang W."/>
            <person name="Yuan L."/>
            <person name="Cao M."/>
            <person name="McDermott J."/>
            <person name="Samudrala R."/>
            <person name="Wang J."/>
            <person name="Wong G.K."/>
            <person name="Yang H."/>
        </authorList>
    </citation>
    <scope>NUCLEOTIDE SEQUENCE [LARGE SCALE GENOMIC DNA]</scope>
</reference>
<dbReference type="Proteomes" id="UP000007752">
    <property type="component" value="Chromosome 1"/>
</dbReference>
<organism evidence="2">
    <name type="scientific">Oryza sativa subsp. japonica</name>
    <name type="common">Rice</name>
    <dbReference type="NCBI Taxonomy" id="39947"/>
    <lineage>
        <taxon>Eukaryota</taxon>
        <taxon>Viridiplantae</taxon>
        <taxon>Streptophyta</taxon>
        <taxon>Embryophyta</taxon>
        <taxon>Tracheophyta</taxon>
        <taxon>Spermatophyta</taxon>
        <taxon>Magnoliopsida</taxon>
        <taxon>Liliopsida</taxon>
        <taxon>Poales</taxon>
        <taxon>Poaceae</taxon>
        <taxon>BOP clade</taxon>
        <taxon>Oryzoideae</taxon>
        <taxon>Oryzeae</taxon>
        <taxon>Oryzinae</taxon>
        <taxon>Oryza</taxon>
        <taxon>Oryza sativa</taxon>
    </lineage>
</organism>
<dbReference type="EMBL" id="CM000138">
    <property type="protein sequence ID" value="EEE55240.1"/>
    <property type="molecule type" value="Genomic_DNA"/>
</dbReference>
<feature type="region of interest" description="Disordered" evidence="1">
    <location>
        <begin position="1"/>
        <end position="28"/>
    </location>
</feature>
<dbReference type="AlphaFoldDB" id="B9EYZ6"/>
<evidence type="ECO:0000313" key="2">
    <source>
        <dbReference type="EMBL" id="EEE55240.1"/>
    </source>
</evidence>
<evidence type="ECO:0000256" key="1">
    <source>
        <dbReference type="SAM" id="MobiDB-lite"/>
    </source>
</evidence>
<protein>
    <submittedName>
        <fullName evidence="2">Uncharacterized protein</fullName>
    </submittedName>
</protein>
<name>B9EYZ6_ORYSJ</name>
<proteinExistence type="predicted"/>
<sequence>MSPADGSSGVDGSRTWRQQWQPRRPNERWRQAEFSSAGMLLLDGLMGDLCFVIWRMLLDKSMVVWG</sequence>